<name>A0A6L2M649_TANCI</name>
<proteinExistence type="predicted"/>
<sequence length="134" mass="14966">MQTRERTTDKGTEKGWSIRVVKIVLIRYLNDIEKVIAARAHLEEELLIKEIDVKERRVNAKLVNELEMQKQERMVDDGTEADACLDSTKFSSSGDDLSAKGAQISKGASETDNVIAGASHEKVHLTRCLKVSLL</sequence>
<reference evidence="1" key="1">
    <citation type="journal article" date="2019" name="Sci. Rep.">
        <title>Draft genome of Tanacetum cinerariifolium, the natural source of mosquito coil.</title>
        <authorList>
            <person name="Yamashiro T."/>
            <person name="Shiraishi A."/>
            <person name="Satake H."/>
            <person name="Nakayama K."/>
        </authorList>
    </citation>
    <scope>NUCLEOTIDE SEQUENCE</scope>
</reference>
<dbReference type="EMBL" id="BKCJ010005943">
    <property type="protein sequence ID" value="GEU69483.1"/>
    <property type="molecule type" value="Genomic_DNA"/>
</dbReference>
<dbReference type="AlphaFoldDB" id="A0A6L2M649"/>
<organism evidence="1">
    <name type="scientific">Tanacetum cinerariifolium</name>
    <name type="common">Dalmatian daisy</name>
    <name type="synonym">Chrysanthemum cinerariifolium</name>
    <dbReference type="NCBI Taxonomy" id="118510"/>
    <lineage>
        <taxon>Eukaryota</taxon>
        <taxon>Viridiplantae</taxon>
        <taxon>Streptophyta</taxon>
        <taxon>Embryophyta</taxon>
        <taxon>Tracheophyta</taxon>
        <taxon>Spermatophyta</taxon>
        <taxon>Magnoliopsida</taxon>
        <taxon>eudicotyledons</taxon>
        <taxon>Gunneridae</taxon>
        <taxon>Pentapetalae</taxon>
        <taxon>asterids</taxon>
        <taxon>campanulids</taxon>
        <taxon>Asterales</taxon>
        <taxon>Asteraceae</taxon>
        <taxon>Asteroideae</taxon>
        <taxon>Anthemideae</taxon>
        <taxon>Anthemidinae</taxon>
        <taxon>Tanacetum</taxon>
    </lineage>
</organism>
<evidence type="ECO:0000313" key="1">
    <source>
        <dbReference type="EMBL" id="GEU69483.1"/>
    </source>
</evidence>
<comment type="caution">
    <text evidence="1">The sequence shown here is derived from an EMBL/GenBank/DDBJ whole genome shotgun (WGS) entry which is preliminary data.</text>
</comment>
<accession>A0A6L2M649</accession>
<protein>
    <submittedName>
        <fullName evidence="1">Uncharacterized protein</fullName>
    </submittedName>
</protein>
<gene>
    <name evidence="1" type="ORF">Tci_041461</name>
</gene>